<dbReference type="InterPro" id="IPR011257">
    <property type="entry name" value="DNA_glycosylase"/>
</dbReference>
<keyword evidence="12" id="KW-0411">Iron-sulfur</keyword>
<dbReference type="AlphaFoldDB" id="A0A380ZWY2"/>
<keyword evidence="11" id="KW-0408">Iron</keyword>
<dbReference type="Gene3D" id="1.10.1670.10">
    <property type="entry name" value="Helix-hairpin-Helix base-excision DNA repair enzymes (C-terminal)"/>
    <property type="match status" value="1"/>
</dbReference>
<keyword evidence="7" id="KW-0004">4Fe-4S</keyword>
<reference evidence="16 17" key="1">
    <citation type="submission" date="2018-06" db="EMBL/GenBank/DDBJ databases">
        <authorList>
            <consortium name="Pathogen Informatics"/>
            <person name="Doyle S."/>
        </authorList>
    </citation>
    <scope>NUCLEOTIDE SEQUENCE [LARGE SCALE GENOMIC DNA]</scope>
    <source>
        <strain evidence="16 17">NCTC11661</strain>
    </source>
</reference>
<dbReference type="NCBIfam" id="TIGR01084">
    <property type="entry name" value="mutY"/>
    <property type="match status" value="1"/>
</dbReference>
<comment type="similarity">
    <text evidence="4">Belongs to the Nth/MutY family.</text>
</comment>
<dbReference type="SMART" id="SM00478">
    <property type="entry name" value="ENDO3c"/>
    <property type="match status" value="1"/>
</dbReference>
<keyword evidence="14 16" id="KW-0326">Glycosidase</keyword>
<dbReference type="InterPro" id="IPR044298">
    <property type="entry name" value="MIG/MutY"/>
</dbReference>
<evidence type="ECO:0000256" key="3">
    <source>
        <dbReference type="ARBA" id="ARBA00002933"/>
    </source>
</evidence>
<sequence>METSKQYPDFVHIGMKILLWFEKNGRKLPFREEKSPYFIWISEVIFQQTRIQQGMEHYLRFVERFPTVQHLASATEDEVMLYWKGLGYYSRAINLHHAAQQIMNDYSGEIPSDYRALLRLKGVGKYIASAVMSIAFNQPYPAVDGNLYRVLSRFFCDDYDISQSKAFDYFSELAMRMMPVERAGDFNEAMMDIGAEICTPKNPRCTLCPIHTDCMAYSVGKVLEFPIKKKKIVKKKETMDYFFLHDGQSFWAKQRGKETFWKSLYEFPSSIPEKYSEMIYDTYQVRHQFTHKDLTINIHLLERKSEETLEEMSIMEHFEKIDFDKMDNFSFPKPLQDFLRNKFSL</sequence>
<dbReference type="CDD" id="cd00056">
    <property type="entry name" value="ENDO3c"/>
    <property type="match status" value="1"/>
</dbReference>
<dbReference type="InterPro" id="IPR003651">
    <property type="entry name" value="Endonuclease3_FeS-loop_motif"/>
</dbReference>
<organism evidence="16 17">
    <name type="scientific">Bergeyella zoohelcum</name>
    <dbReference type="NCBI Taxonomy" id="1015"/>
    <lineage>
        <taxon>Bacteria</taxon>
        <taxon>Pseudomonadati</taxon>
        <taxon>Bacteroidota</taxon>
        <taxon>Flavobacteriia</taxon>
        <taxon>Flavobacteriales</taxon>
        <taxon>Weeksellaceae</taxon>
        <taxon>Bergeyella</taxon>
    </lineage>
</organism>
<evidence type="ECO:0000256" key="4">
    <source>
        <dbReference type="ARBA" id="ARBA00008343"/>
    </source>
</evidence>
<evidence type="ECO:0000256" key="14">
    <source>
        <dbReference type="ARBA" id="ARBA00023295"/>
    </source>
</evidence>
<dbReference type="SUPFAM" id="SSF48150">
    <property type="entry name" value="DNA-glycosylase"/>
    <property type="match status" value="1"/>
</dbReference>
<dbReference type="GO" id="GO:0006298">
    <property type="term" value="P:mismatch repair"/>
    <property type="evidence" value="ECO:0007669"/>
    <property type="project" value="TreeGrafter"/>
</dbReference>
<dbReference type="SMART" id="SM00525">
    <property type="entry name" value="FES"/>
    <property type="match status" value="1"/>
</dbReference>
<keyword evidence="13" id="KW-0234">DNA repair</keyword>
<dbReference type="SUPFAM" id="SSF55811">
    <property type="entry name" value="Nudix"/>
    <property type="match status" value="1"/>
</dbReference>
<dbReference type="InterPro" id="IPR029119">
    <property type="entry name" value="MutY_C"/>
</dbReference>
<keyword evidence="8" id="KW-0479">Metal-binding</keyword>
<evidence type="ECO:0000256" key="10">
    <source>
        <dbReference type="ARBA" id="ARBA00022801"/>
    </source>
</evidence>
<dbReference type="Pfam" id="PF14815">
    <property type="entry name" value="NUDIX_4"/>
    <property type="match status" value="1"/>
</dbReference>
<proteinExistence type="inferred from homology"/>
<protein>
    <recommendedName>
        <fullName evidence="6">Adenine DNA glycosylase</fullName>
        <ecNumber evidence="5">3.2.2.31</ecNumber>
    </recommendedName>
</protein>
<name>A0A380ZWY2_9FLAO</name>
<gene>
    <name evidence="16" type="primary">mutY</name>
    <name evidence="16" type="ORF">NCTC11661_02388</name>
</gene>
<feature type="domain" description="HhH-GPD" evidence="15">
    <location>
        <begin position="45"/>
        <end position="196"/>
    </location>
</feature>
<dbReference type="PANTHER" id="PTHR42944:SF1">
    <property type="entry name" value="ADENINE DNA GLYCOSYLASE"/>
    <property type="match status" value="1"/>
</dbReference>
<evidence type="ECO:0000256" key="1">
    <source>
        <dbReference type="ARBA" id="ARBA00000843"/>
    </source>
</evidence>
<dbReference type="Pfam" id="PF00730">
    <property type="entry name" value="HhH-GPD"/>
    <property type="match status" value="1"/>
</dbReference>
<dbReference type="InterPro" id="IPR003265">
    <property type="entry name" value="HhH-GPD_domain"/>
</dbReference>
<dbReference type="EMBL" id="UFTJ01000005">
    <property type="protein sequence ID" value="SUV53239.1"/>
    <property type="molecule type" value="Genomic_DNA"/>
</dbReference>
<evidence type="ECO:0000256" key="2">
    <source>
        <dbReference type="ARBA" id="ARBA00001966"/>
    </source>
</evidence>
<dbReference type="EC" id="3.2.2.31" evidence="5"/>
<evidence type="ECO:0000256" key="6">
    <source>
        <dbReference type="ARBA" id="ARBA00022023"/>
    </source>
</evidence>
<dbReference type="Proteomes" id="UP000255515">
    <property type="component" value="Unassembled WGS sequence"/>
</dbReference>
<dbReference type="InterPro" id="IPR023170">
    <property type="entry name" value="HhH_base_excis_C"/>
</dbReference>
<comment type="cofactor">
    <cofactor evidence="2">
        <name>[4Fe-4S] cluster</name>
        <dbReference type="ChEBI" id="CHEBI:49883"/>
    </cofactor>
</comment>
<comment type="catalytic activity">
    <reaction evidence="1">
        <text>Hydrolyzes free adenine bases from 7,8-dihydro-8-oxoguanine:adenine mismatched double-stranded DNA, leaving an apurinic site.</text>
        <dbReference type="EC" id="3.2.2.31"/>
    </reaction>
</comment>
<evidence type="ECO:0000313" key="16">
    <source>
        <dbReference type="EMBL" id="SUV53239.1"/>
    </source>
</evidence>
<accession>A0A380ZWY2</accession>
<evidence type="ECO:0000256" key="12">
    <source>
        <dbReference type="ARBA" id="ARBA00023014"/>
    </source>
</evidence>
<dbReference type="GO" id="GO:0034039">
    <property type="term" value="F:8-oxo-7,8-dihydroguanine DNA N-glycosylase activity"/>
    <property type="evidence" value="ECO:0007669"/>
    <property type="project" value="TreeGrafter"/>
</dbReference>
<evidence type="ECO:0000256" key="11">
    <source>
        <dbReference type="ARBA" id="ARBA00023004"/>
    </source>
</evidence>
<keyword evidence="9" id="KW-0227">DNA damage</keyword>
<dbReference type="GO" id="GO:0051539">
    <property type="term" value="F:4 iron, 4 sulfur cluster binding"/>
    <property type="evidence" value="ECO:0007669"/>
    <property type="project" value="UniProtKB-KW"/>
</dbReference>
<dbReference type="GO" id="GO:0000701">
    <property type="term" value="F:purine-specific mismatch base pair DNA N-glycosylase activity"/>
    <property type="evidence" value="ECO:0007669"/>
    <property type="project" value="UniProtKB-EC"/>
</dbReference>
<dbReference type="PANTHER" id="PTHR42944">
    <property type="entry name" value="ADENINE DNA GLYCOSYLASE"/>
    <property type="match status" value="1"/>
</dbReference>
<dbReference type="InterPro" id="IPR015797">
    <property type="entry name" value="NUDIX_hydrolase-like_dom_sf"/>
</dbReference>
<dbReference type="GO" id="GO:0006284">
    <property type="term" value="P:base-excision repair"/>
    <property type="evidence" value="ECO:0007669"/>
    <property type="project" value="InterPro"/>
</dbReference>
<dbReference type="InterPro" id="IPR005760">
    <property type="entry name" value="A/G_AdeGlyc_MutY"/>
</dbReference>
<dbReference type="GO" id="GO:0046872">
    <property type="term" value="F:metal ion binding"/>
    <property type="evidence" value="ECO:0007669"/>
    <property type="project" value="UniProtKB-KW"/>
</dbReference>
<evidence type="ECO:0000256" key="9">
    <source>
        <dbReference type="ARBA" id="ARBA00022763"/>
    </source>
</evidence>
<dbReference type="GO" id="GO:0035485">
    <property type="term" value="F:adenine/guanine mispair binding"/>
    <property type="evidence" value="ECO:0007669"/>
    <property type="project" value="TreeGrafter"/>
</dbReference>
<evidence type="ECO:0000256" key="8">
    <source>
        <dbReference type="ARBA" id="ARBA00022723"/>
    </source>
</evidence>
<evidence type="ECO:0000256" key="13">
    <source>
        <dbReference type="ARBA" id="ARBA00023204"/>
    </source>
</evidence>
<dbReference type="InterPro" id="IPR004035">
    <property type="entry name" value="Endouclease-III_FeS-bd_BS"/>
</dbReference>
<comment type="function">
    <text evidence="3">Adenine glycosylase active on G-A mispairs. MutY also corrects error-prone DNA synthesis past GO lesions which are due to the oxidatively damaged form of guanine: 7,8-dihydro-8-oxoguanine (8-oxo-dGTP).</text>
</comment>
<dbReference type="PROSITE" id="PS00764">
    <property type="entry name" value="ENDONUCLEASE_III_1"/>
    <property type="match status" value="1"/>
</dbReference>
<evidence type="ECO:0000259" key="15">
    <source>
        <dbReference type="SMART" id="SM00478"/>
    </source>
</evidence>
<keyword evidence="10 16" id="KW-0378">Hydrolase</keyword>
<evidence type="ECO:0000313" key="17">
    <source>
        <dbReference type="Proteomes" id="UP000255515"/>
    </source>
</evidence>
<evidence type="ECO:0000256" key="5">
    <source>
        <dbReference type="ARBA" id="ARBA00012045"/>
    </source>
</evidence>
<dbReference type="GO" id="GO:0032357">
    <property type="term" value="F:oxidized purine DNA binding"/>
    <property type="evidence" value="ECO:0007669"/>
    <property type="project" value="TreeGrafter"/>
</dbReference>
<evidence type="ECO:0000256" key="7">
    <source>
        <dbReference type="ARBA" id="ARBA00022485"/>
    </source>
</evidence>
<dbReference type="Gene3D" id="1.10.340.30">
    <property type="entry name" value="Hypothetical protein, domain 2"/>
    <property type="match status" value="1"/>
</dbReference>